<dbReference type="HOGENOM" id="CLU_000022_59_0_6"/>
<keyword evidence="3" id="KW-0547">Nucleotide-binding</keyword>
<dbReference type="PANTHER" id="PTHR43201:SF32">
    <property type="entry name" value="2-SUCCINYLBENZOATE--COA LIGASE, CHLOROPLASTIC_PEROXISOMAL"/>
    <property type="match status" value="1"/>
</dbReference>
<name>Q089C3_SHEFN</name>
<dbReference type="SUPFAM" id="SSF56801">
    <property type="entry name" value="Acetyl-CoA synthetase-like"/>
    <property type="match status" value="1"/>
</dbReference>
<keyword evidence="2 6" id="KW-0436">Ligase</keyword>
<dbReference type="GeneID" id="41835650"/>
<dbReference type="InterPro" id="IPR000873">
    <property type="entry name" value="AMP-dep_synth/lig_dom"/>
</dbReference>
<dbReference type="KEGG" id="sfr:Sfri_0279"/>
<dbReference type="InterPro" id="IPR020845">
    <property type="entry name" value="AMP-binding_CS"/>
</dbReference>
<dbReference type="NCBIfam" id="TIGR01923">
    <property type="entry name" value="menE"/>
    <property type="match status" value="1"/>
</dbReference>
<dbReference type="EMBL" id="CP000447">
    <property type="protein sequence ID" value="ABI70142.1"/>
    <property type="molecule type" value="Genomic_DNA"/>
</dbReference>
<dbReference type="CDD" id="cd17630">
    <property type="entry name" value="OSB_MenE-like"/>
    <property type="match status" value="1"/>
</dbReference>
<gene>
    <name evidence="6" type="ordered locus">Sfri_0279</name>
</gene>
<sequence>MMSPLHQAALNHPDAIAIEGRHEAIDPSITTGNKTCNNTCTTTRVSYAQLSGLVHCVAQQLQSQGVKHGDIVACLSHNNIEMICLYWACIDAGWIFLPLSPRLADVQINQLIKRFDLQWLWTDNVSRKTAIEIANWLDIELPQKVDQLINQAVEISPHQASNIILTSGSSGTPKAAVHCLTNHLSSAKGAATFIALAPSDAWLLSLPLFHIGGLAIIHRCTLAGACIVLRDPALTLAEQLTSSHITHVSLVPTQAIQILRQHPAAFTNISALLLGGGVIEPALIDALQHLHINAYTSYGMTEMSSQITTAKANLLGHHGCPLPSRQLRLKDGLIWVKGECLFLGYLTDQGLSLPLDEQGWFCTHDKGQLDLEGQLSILGRMDNMFICGGENIHPEQLEAVLLTHPNVAQAIVFAIDDIIFGHLPAAIIDYCVADNNTNAIGLETVNAKAADLNGVNIDNINLQLSQLVESTLARFKRPRQFFGWPKDIVSSGLKVPRKSIINAIQTQIDAAKTAS</sequence>
<dbReference type="InterPro" id="IPR042099">
    <property type="entry name" value="ANL_N_sf"/>
</dbReference>
<dbReference type="PROSITE" id="PS00455">
    <property type="entry name" value="AMP_BINDING"/>
    <property type="match status" value="1"/>
</dbReference>
<dbReference type="GO" id="GO:0031956">
    <property type="term" value="F:medium-chain fatty acid-CoA ligase activity"/>
    <property type="evidence" value="ECO:0007669"/>
    <property type="project" value="TreeGrafter"/>
</dbReference>
<keyword evidence="1" id="KW-0474">Menaquinone biosynthesis</keyword>
<dbReference type="OrthoDB" id="9803968at2"/>
<evidence type="ECO:0000256" key="1">
    <source>
        <dbReference type="ARBA" id="ARBA00022428"/>
    </source>
</evidence>
<accession>Q089C3</accession>
<dbReference type="GO" id="GO:0006631">
    <property type="term" value="P:fatty acid metabolic process"/>
    <property type="evidence" value="ECO:0007669"/>
    <property type="project" value="TreeGrafter"/>
</dbReference>
<evidence type="ECO:0000256" key="4">
    <source>
        <dbReference type="ARBA" id="ARBA00022840"/>
    </source>
</evidence>
<organism evidence="6 7">
    <name type="scientific">Shewanella frigidimarina (strain NCIMB 400)</name>
    <dbReference type="NCBI Taxonomy" id="318167"/>
    <lineage>
        <taxon>Bacteria</taxon>
        <taxon>Pseudomonadati</taxon>
        <taxon>Pseudomonadota</taxon>
        <taxon>Gammaproteobacteria</taxon>
        <taxon>Alteromonadales</taxon>
        <taxon>Shewanellaceae</taxon>
        <taxon>Shewanella</taxon>
    </lineage>
</organism>
<keyword evidence="4" id="KW-0067">ATP-binding</keyword>
<evidence type="ECO:0000313" key="6">
    <source>
        <dbReference type="EMBL" id="ABI70142.1"/>
    </source>
</evidence>
<dbReference type="Pfam" id="PF00501">
    <property type="entry name" value="AMP-binding"/>
    <property type="match status" value="1"/>
</dbReference>
<protein>
    <submittedName>
        <fullName evidence="6">O-succinylbenzoate-CoA ligase</fullName>
    </submittedName>
</protein>
<reference evidence="6 7" key="1">
    <citation type="submission" date="2006-08" db="EMBL/GenBank/DDBJ databases">
        <title>Complete sequence of Shewanella frigidimarina NCIMB 400.</title>
        <authorList>
            <consortium name="US DOE Joint Genome Institute"/>
            <person name="Copeland A."/>
            <person name="Lucas S."/>
            <person name="Lapidus A."/>
            <person name="Barry K."/>
            <person name="Detter J.C."/>
            <person name="Glavina del Rio T."/>
            <person name="Hammon N."/>
            <person name="Israni S."/>
            <person name="Dalin E."/>
            <person name="Tice H."/>
            <person name="Pitluck S."/>
            <person name="Fredrickson J.K."/>
            <person name="Kolker E."/>
            <person name="McCuel L.A."/>
            <person name="DiChristina T."/>
            <person name="Nealson K.H."/>
            <person name="Newman D."/>
            <person name="Tiedje J.M."/>
            <person name="Zhou J."/>
            <person name="Romine M.F."/>
            <person name="Culley D.E."/>
            <person name="Serres M."/>
            <person name="Chertkov O."/>
            <person name="Brettin T."/>
            <person name="Bruce D."/>
            <person name="Han C."/>
            <person name="Tapia R."/>
            <person name="Gilna P."/>
            <person name="Schmutz J."/>
            <person name="Larimer F."/>
            <person name="Land M."/>
            <person name="Hauser L."/>
            <person name="Kyrpides N."/>
            <person name="Mikhailova N."/>
            <person name="Richardson P."/>
        </authorList>
    </citation>
    <scope>NUCLEOTIDE SEQUENCE [LARGE SCALE GENOMIC DNA]</scope>
    <source>
        <strain evidence="6 7">NCIMB 400</strain>
    </source>
</reference>
<dbReference type="GO" id="GO:0009234">
    <property type="term" value="P:menaquinone biosynthetic process"/>
    <property type="evidence" value="ECO:0007669"/>
    <property type="project" value="UniProtKB-KW"/>
</dbReference>
<dbReference type="Proteomes" id="UP000000684">
    <property type="component" value="Chromosome"/>
</dbReference>
<dbReference type="InterPro" id="IPR010192">
    <property type="entry name" value="MenE"/>
</dbReference>
<evidence type="ECO:0000256" key="3">
    <source>
        <dbReference type="ARBA" id="ARBA00022741"/>
    </source>
</evidence>
<dbReference type="GO" id="GO:0005524">
    <property type="term" value="F:ATP binding"/>
    <property type="evidence" value="ECO:0007669"/>
    <property type="project" value="UniProtKB-KW"/>
</dbReference>
<dbReference type="STRING" id="318167.Sfri_0279"/>
<dbReference type="InterPro" id="IPR045851">
    <property type="entry name" value="AMP-bd_C_sf"/>
</dbReference>
<dbReference type="RefSeq" id="WP_011635769.1">
    <property type="nucleotide sequence ID" value="NC_008345.1"/>
</dbReference>
<evidence type="ECO:0000259" key="5">
    <source>
        <dbReference type="Pfam" id="PF00501"/>
    </source>
</evidence>
<dbReference type="GO" id="GO:0008756">
    <property type="term" value="F:o-succinylbenzoate-CoA ligase activity"/>
    <property type="evidence" value="ECO:0007669"/>
    <property type="project" value="InterPro"/>
</dbReference>
<dbReference type="AlphaFoldDB" id="Q089C3"/>
<dbReference type="Gene3D" id="3.30.300.30">
    <property type="match status" value="1"/>
</dbReference>
<proteinExistence type="predicted"/>
<feature type="domain" description="AMP-dependent synthetase/ligase" evidence="5">
    <location>
        <begin position="40"/>
        <end position="346"/>
    </location>
</feature>
<dbReference type="PANTHER" id="PTHR43201">
    <property type="entry name" value="ACYL-COA SYNTHETASE"/>
    <property type="match status" value="1"/>
</dbReference>
<evidence type="ECO:0000313" key="7">
    <source>
        <dbReference type="Proteomes" id="UP000000684"/>
    </source>
</evidence>
<dbReference type="Gene3D" id="3.40.50.12780">
    <property type="entry name" value="N-terminal domain of ligase-like"/>
    <property type="match status" value="1"/>
</dbReference>
<dbReference type="eggNOG" id="COG0318">
    <property type="taxonomic scope" value="Bacteria"/>
</dbReference>
<keyword evidence="7" id="KW-1185">Reference proteome</keyword>
<evidence type="ECO:0000256" key="2">
    <source>
        <dbReference type="ARBA" id="ARBA00022598"/>
    </source>
</evidence>